<feature type="region of interest" description="Disordered" evidence="4">
    <location>
        <begin position="105"/>
        <end position="128"/>
    </location>
</feature>
<keyword evidence="2 6" id="KW-0808">Transferase</keyword>
<dbReference type="RefSeq" id="XP_029222777.1">
    <property type="nucleotide sequence ID" value="XM_029359864.1"/>
</dbReference>
<dbReference type="GO" id="GO:0016274">
    <property type="term" value="F:protein-arginine N-methyltransferase activity"/>
    <property type="evidence" value="ECO:0007669"/>
    <property type="project" value="InterPro"/>
</dbReference>
<dbReference type="Proteomes" id="UP000224006">
    <property type="component" value="Chromosome I"/>
</dbReference>
<protein>
    <submittedName>
        <fullName evidence="6">Histone arginine methyltransferase PRMT2</fullName>
    </submittedName>
</protein>
<dbReference type="OrthoDB" id="333611at2759"/>
<dbReference type="PANTHER" id="PTHR11006:SF4">
    <property type="entry name" value="PROTEIN ARGININE N-METHYLTRANSFERASE 7"/>
    <property type="match status" value="1"/>
</dbReference>
<evidence type="ECO:0000256" key="1">
    <source>
        <dbReference type="ARBA" id="ARBA00022603"/>
    </source>
</evidence>
<sequence>MGSDTGLGLSGPSAVLSASRGVLPAGSSRPASGRLTRAECVAQSTESGSGVSPSVGASSSVSSLSPASSSSTASSSSASPASQFSSSQASACRALVSRSPAEASCCSSSSTGRSPRASPSPSSASPSSSCCAYYASYGDPSVHSYMLRDRPRTSAYHGAVAANRCFLKDSVVMDVGAGSGILSLFAARDGGARRVYALEPSDAFYLLQEIVEANNLQHVILPVHATAEELIEAARARRRRPRMQGGSAERIFPVDREREGPATARGGAQSGPAATGGSREEEDEETEEDSSQAAERGDAGEGDLLEALALREGVSAFLDEQEEALGTAGGASVTGEGGGTAEATCRFVDAIISEWMGFYLLHEGMLDSVLKARDFFLKPKGQMFPTRARLWLSLADCSEYWGTRLQCFSSFHGFNFAPLRVRLQAQLQDSRQPLLLHLKSAQCACTRPALVFDWDLRTIPLPALQYVSVEVPLTALRQAPVHAFALWFDCSFPAGAAEKRQSTEDEVATAPCGDCVEVMKKATRDAGAARESEGEKEREADGEEALATAQVAAEGGRKAMEATPGLRLTCLVNLRKAHERARAYEVEVEVLDAEVDDEPNAPEETAPEEAEATGDAL</sequence>
<comment type="caution">
    <text evidence="6">The sequence shown here is derived from an EMBL/GenBank/DDBJ whole genome shotgun (WGS) entry which is preliminary data.</text>
</comment>
<dbReference type="STRING" id="94643.A0A2A9MJP7"/>
<dbReference type="InterPro" id="IPR029063">
    <property type="entry name" value="SAM-dependent_MTases_sf"/>
</dbReference>
<keyword evidence="3" id="KW-0949">S-adenosyl-L-methionine</keyword>
<dbReference type="SUPFAM" id="SSF53335">
    <property type="entry name" value="S-adenosyl-L-methionine-dependent methyltransferases"/>
    <property type="match status" value="1"/>
</dbReference>
<dbReference type="PANTHER" id="PTHR11006">
    <property type="entry name" value="PROTEIN ARGININE N-METHYLTRANSFERASE"/>
    <property type="match status" value="1"/>
</dbReference>
<reference evidence="6 7" key="1">
    <citation type="submission" date="2017-09" db="EMBL/GenBank/DDBJ databases">
        <title>Genome sequencing of Besnoitia besnoiti strain Bb-Ger1.</title>
        <authorList>
            <person name="Schares G."/>
            <person name="Venepally P."/>
            <person name="Lorenzi H.A."/>
        </authorList>
    </citation>
    <scope>NUCLEOTIDE SEQUENCE [LARGE SCALE GENOMIC DNA]</scope>
    <source>
        <strain evidence="6 7">Bb-Ger1</strain>
    </source>
</reference>
<feature type="domain" description="Protein arginine N-methyltransferase" evidence="5">
    <location>
        <begin position="387"/>
        <end position="503"/>
    </location>
</feature>
<proteinExistence type="predicted"/>
<evidence type="ECO:0000313" key="6">
    <source>
        <dbReference type="EMBL" id="PFH38768.1"/>
    </source>
</evidence>
<feature type="compositionally biased region" description="Low complexity" evidence="4">
    <location>
        <begin position="43"/>
        <end position="83"/>
    </location>
</feature>
<dbReference type="InterPro" id="IPR055135">
    <property type="entry name" value="PRMT_dom"/>
</dbReference>
<dbReference type="Pfam" id="PF22528">
    <property type="entry name" value="PRMT_C"/>
    <property type="match status" value="1"/>
</dbReference>
<dbReference type="KEGG" id="bbes:BESB_011100"/>
<dbReference type="GeneID" id="40306172"/>
<feature type="region of interest" description="Disordered" evidence="4">
    <location>
        <begin position="525"/>
        <end position="544"/>
    </location>
</feature>
<dbReference type="VEuPathDB" id="ToxoDB:BESB_011100"/>
<dbReference type="AlphaFoldDB" id="A0A2A9MJP7"/>
<keyword evidence="1 6" id="KW-0489">Methyltransferase</keyword>
<evidence type="ECO:0000256" key="3">
    <source>
        <dbReference type="ARBA" id="ARBA00022691"/>
    </source>
</evidence>
<feature type="compositionally biased region" description="Basic and acidic residues" evidence="4">
    <location>
        <begin position="525"/>
        <end position="539"/>
    </location>
</feature>
<gene>
    <name evidence="6" type="ORF">BESB_011100</name>
</gene>
<keyword evidence="7" id="KW-1185">Reference proteome</keyword>
<name>A0A2A9MJP7_BESBE</name>
<feature type="compositionally biased region" description="Acidic residues" evidence="4">
    <location>
        <begin position="280"/>
        <end position="290"/>
    </location>
</feature>
<dbReference type="InterPro" id="IPR025799">
    <property type="entry name" value="Arg_MeTrfase"/>
</dbReference>
<feature type="region of interest" description="Disordered" evidence="4">
    <location>
        <begin position="591"/>
        <end position="617"/>
    </location>
</feature>
<dbReference type="Gene3D" id="2.70.160.11">
    <property type="entry name" value="Hnrnp arginine n-methyltransferase1"/>
    <property type="match status" value="1"/>
</dbReference>
<evidence type="ECO:0000313" key="7">
    <source>
        <dbReference type="Proteomes" id="UP000224006"/>
    </source>
</evidence>
<dbReference type="EMBL" id="NWUJ01000001">
    <property type="protein sequence ID" value="PFH38768.1"/>
    <property type="molecule type" value="Genomic_DNA"/>
</dbReference>
<evidence type="ECO:0000259" key="5">
    <source>
        <dbReference type="Pfam" id="PF22528"/>
    </source>
</evidence>
<dbReference type="GO" id="GO:0032259">
    <property type="term" value="P:methylation"/>
    <property type="evidence" value="ECO:0007669"/>
    <property type="project" value="UniProtKB-KW"/>
</dbReference>
<dbReference type="GO" id="GO:0042054">
    <property type="term" value="F:histone methyltransferase activity"/>
    <property type="evidence" value="ECO:0007669"/>
    <property type="project" value="TreeGrafter"/>
</dbReference>
<organism evidence="6 7">
    <name type="scientific">Besnoitia besnoiti</name>
    <name type="common">Apicomplexan protozoan</name>
    <dbReference type="NCBI Taxonomy" id="94643"/>
    <lineage>
        <taxon>Eukaryota</taxon>
        <taxon>Sar</taxon>
        <taxon>Alveolata</taxon>
        <taxon>Apicomplexa</taxon>
        <taxon>Conoidasida</taxon>
        <taxon>Coccidia</taxon>
        <taxon>Eucoccidiorida</taxon>
        <taxon>Eimeriorina</taxon>
        <taxon>Sarcocystidae</taxon>
        <taxon>Besnoitia</taxon>
    </lineage>
</organism>
<feature type="region of interest" description="Disordered" evidence="4">
    <location>
        <begin position="236"/>
        <end position="299"/>
    </location>
</feature>
<feature type="region of interest" description="Disordered" evidence="4">
    <location>
        <begin position="20"/>
        <end position="83"/>
    </location>
</feature>
<evidence type="ECO:0000256" key="4">
    <source>
        <dbReference type="SAM" id="MobiDB-lite"/>
    </source>
</evidence>
<dbReference type="CDD" id="cd02440">
    <property type="entry name" value="AdoMet_MTases"/>
    <property type="match status" value="1"/>
</dbReference>
<accession>A0A2A9MJP7</accession>
<evidence type="ECO:0000256" key="2">
    <source>
        <dbReference type="ARBA" id="ARBA00022679"/>
    </source>
</evidence>
<dbReference type="Gene3D" id="3.40.50.150">
    <property type="entry name" value="Vaccinia Virus protein VP39"/>
    <property type="match status" value="1"/>
</dbReference>